<feature type="compositionally biased region" description="Basic and acidic residues" evidence="1">
    <location>
        <begin position="390"/>
        <end position="401"/>
    </location>
</feature>
<reference evidence="3" key="1">
    <citation type="journal article" date="2023" name="Mol. Phylogenet. Evol.">
        <title>Genome-scale phylogeny and comparative genomics of the fungal order Sordariales.</title>
        <authorList>
            <person name="Hensen N."/>
            <person name="Bonometti L."/>
            <person name="Westerberg I."/>
            <person name="Brannstrom I.O."/>
            <person name="Guillou S."/>
            <person name="Cros-Aarteil S."/>
            <person name="Calhoun S."/>
            <person name="Haridas S."/>
            <person name="Kuo A."/>
            <person name="Mondo S."/>
            <person name="Pangilinan J."/>
            <person name="Riley R."/>
            <person name="LaButti K."/>
            <person name="Andreopoulos B."/>
            <person name="Lipzen A."/>
            <person name="Chen C."/>
            <person name="Yan M."/>
            <person name="Daum C."/>
            <person name="Ng V."/>
            <person name="Clum A."/>
            <person name="Steindorff A."/>
            <person name="Ohm R.A."/>
            <person name="Martin F."/>
            <person name="Silar P."/>
            <person name="Natvig D.O."/>
            <person name="Lalanne C."/>
            <person name="Gautier V."/>
            <person name="Ament-Velasquez S.L."/>
            <person name="Kruys A."/>
            <person name="Hutchinson M.I."/>
            <person name="Powell A.J."/>
            <person name="Barry K."/>
            <person name="Miller A.N."/>
            <person name="Grigoriev I.V."/>
            <person name="Debuchy R."/>
            <person name="Gladieux P."/>
            <person name="Hiltunen Thoren M."/>
            <person name="Johannesson H."/>
        </authorList>
    </citation>
    <scope>NUCLEOTIDE SEQUENCE</scope>
    <source>
        <strain evidence="3">CBS 508.74</strain>
    </source>
</reference>
<feature type="region of interest" description="Disordered" evidence="1">
    <location>
        <begin position="380"/>
        <end position="401"/>
    </location>
</feature>
<feature type="region of interest" description="Disordered" evidence="1">
    <location>
        <begin position="323"/>
        <end position="368"/>
    </location>
</feature>
<gene>
    <name evidence="3" type="ORF">N656DRAFT_795190</name>
</gene>
<dbReference type="SUPFAM" id="SSF52540">
    <property type="entry name" value="P-loop containing nucleoside triphosphate hydrolases"/>
    <property type="match status" value="1"/>
</dbReference>
<dbReference type="Pfam" id="PF01926">
    <property type="entry name" value="MMR_HSR1"/>
    <property type="match status" value="1"/>
</dbReference>
<protein>
    <recommendedName>
        <fullName evidence="2">G domain-containing protein</fullName>
    </recommendedName>
</protein>
<name>A0AAN6TK75_9PEZI</name>
<dbReference type="GeneID" id="89941512"/>
<evidence type="ECO:0000256" key="1">
    <source>
        <dbReference type="SAM" id="MobiDB-lite"/>
    </source>
</evidence>
<evidence type="ECO:0000313" key="4">
    <source>
        <dbReference type="Proteomes" id="UP001302812"/>
    </source>
</evidence>
<evidence type="ECO:0000313" key="3">
    <source>
        <dbReference type="EMBL" id="KAK4115450.1"/>
    </source>
</evidence>
<proteinExistence type="predicted"/>
<dbReference type="Gene3D" id="3.40.50.300">
    <property type="entry name" value="P-loop containing nucleotide triphosphate hydrolases"/>
    <property type="match status" value="1"/>
</dbReference>
<dbReference type="Proteomes" id="UP001302812">
    <property type="component" value="Unassembled WGS sequence"/>
</dbReference>
<comment type="caution">
    <text evidence="3">The sequence shown here is derived from an EMBL/GenBank/DDBJ whole genome shotgun (WGS) entry which is preliminary data.</text>
</comment>
<sequence>MSDATPTPIKDAYVAVVGVSGAGKSSFISTCAGKQRPQHYSTAGMAGSPFMYNDHLRVHLIDTPGFSDAGDKSDVEKLRTIAVWLLEMFKQGKKLSGVVFLHPISVQKPLGPSLINVLMFARLYGEAFYESVALVTSMWGKVPIKEGERREKELVDSDQFFGFMHERGSKTFRYGFAHDNRESALRIISHILESDRDIALDSQQGVQETRAGTRLEQVQLRDFSRKIKQNNDGILKLYREQINALLREIRDGAERQQKLTDKMEQIIECNDQEVRDVKKRMEEMEAQARLAQAELARVEDGFKRERKDREKAALEELERAKRDLTRQHQQEVERVRTEMTSDASQREKAVRDEMGAAAGKRETALKDDISRLKEQVNRAQGEVKAIQSKMDQEMQGWKKAETDLRKSLEQQLKEVERHRAELEKEEKAKATLIRDAEEAKVMMKKEMASQKTEMDNQRLQEVKQVREDMARQAKQAEETMNKRLEQQKSDLNKQHEQAVRAAREEMSRVAKADLEKKEKEVKAEADKLMQELKLVLEKKEKEMKVEREKLLQDIKKKEQAMDRREEALKAEMENVMKLSDENLKEVQRQIEEWEKERVERERQQKELMERERQQRELMARRGRFKLFG</sequence>
<organism evidence="3 4">
    <name type="scientific">Canariomyces notabilis</name>
    <dbReference type="NCBI Taxonomy" id="2074819"/>
    <lineage>
        <taxon>Eukaryota</taxon>
        <taxon>Fungi</taxon>
        <taxon>Dikarya</taxon>
        <taxon>Ascomycota</taxon>
        <taxon>Pezizomycotina</taxon>
        <taxon>Sordariomycetes</taxon>
        <taxon>Sordariomycetidae</taxon>
        <taxon>Sordariales</taxon>
        <taxon>Chaetomiaceae</taxon>
        <taxon>Canariomyces</taxon>
    </lineage>
</organism>
<dbReference type="InterPro" id="IPR027417">
    <property type="entry name" value="P-loop_NTPase"/>
</dbReference>
<feature type="domain" description="G" evidence="2">
    <location>
        <begin position="14"/>
        <end position="73"/>
    </location>
</feature>
<reference evidence="3" key="2">
    <citation type="submission" date="2023-05" db="EMBL/GenBank/DDBJ databases">
        <authorList>
            <consortium name="Lawrence Berkeley National Laboratory"/>
            <person name="Steindorff A."/>
            <person name="Hensen N."/>
            <person name="Bonometti L."/>
            <person name="Westerberg I."/>
            <person name="Brannstrom I.O."/>
            <person name="Guillou S."/>
            <person name="Cros-Aarteil S."/>
            <person name="Calhoun S."/>
            <person name="Haridas S."/>
            <person name="Kuo A."/>
            <person name="Mondo S."/>
            <person name="Pangilinan J."/>
            <person name="Riley R."/>
            <person name="Labutti K."/>
            <person name="Andreopoulos B."/>
            <person name="Lipzen A."/>
            <person name="Chen C."/>
            <person name="Yanf M."/>
            <person name="Daum C."/>
            <person name="Ng V."/>
            <person name="Clum A."/>
            <person name="Ohm R."/>
            <person name="Martin F."/>
            <person name="Silar P."/>
            <person name="Natvig D."/>
            <person name="Lalanne C."/>
            <person name="Gautier V."/>
            <person name="Ament-Velasquez S.L."/>
            <person name="Kruys A."/>
            <person name="Hutchinson M.I."/>
            <person name="Powell A.J."/>
            <person name="Barry K."/>
            <person name="Miller A.N."/>
            <person name="Grigoriev I.V."/>
            <person name="Debuchy R."/>
            <person name="Gladieux P."/>
            <person name="Thoren M.H."/>
            <person name="Johannesson H."/>
        </authorList>
    </citation>
    <scope>NUCLEOTIDE SEQUENCE</scope>
    <source>
        <strain evidence="3">CBS 508.74</strain>
    </source>
</reference>
<dbReference type="InterPro" id="IPR006073">
    <property type="entry name" value="GTP-bd"/>
</dbReference>
<accession>A0AAN6TK75</accession>
<dbReference type="GO" id="GO:0005525">
    <property type="term" value="F:GTP binding"/>
    <property type="evidence" value="ECO:0007669"/>
    <property type="project" value="InterPro"/>
</dbReference>
<evidence type="ECO:0000259" key="2">
    <source>
        <dbReference type="Pfam" id="PF01926"/>
    </source>
</evidence>
<dbReference type="RefSeq" id="XP_064673020.1">
    <property type="nucleotide sequence ID" value="XM_064817387.1"/>
</dbReference>
<dbReference type="AlphaFoldDB" id="A0AAN6TK75"/>
<dbReference type="EMBL" id="MU853334">
    <property type="protein sequence ID" value="KAK4115450.1"/>
    <property type="molecule type" value="Genomic_DNA"/>
</dbReference>
<keyword evidence="4" id="KW-1185">Reference proteome</keyword>
<dbReference type="CDD" id="cd00882">
    <property type="entry name" value="Ras_like_GTPase"/>
    <property type="match status" value="1"/>
</dbReference>
<feature type="region of interest" description="Disordered" evidence="1">
    <location>
        <begin position="483"/>
        <end position="505"/>
    </location>
</feature>